<feature type="transmembrane region" description="Helical" evidence="1">
    <location>
        <begin position="50"/>
        <end position="73"/>
    </location>
</feature>
<keyword evidence="1" id="KW-0472">Membrane</keyword>
<reference evidence="2" key="1">
    <citation type="submission" date="2019-12" db="EMBL/GenBank/DDBJ databases">
        <title>An insight into the sialome of adult female Ixodes ricinus ticks feeding for 6 days.</title>
        <authorList>
            <person name="Perner J."/>
            <person name="Ribeiro J.M.C."/>
        </authorList>
    </citation>
    <scope>NUCLEOTIDE SEQUENCE</scope>
    <source>
        <strain evidence="2">Semi-engorged</strain>
        <tissue evidence="2">Salivary glands</tissue>
    </source>
</reference>
<evidence type="ECO:0000256" key="1">
    <source>
        <dbReference type="SAM" id="Phobius"/>
    </source>
</evidence>
<organism evidence="2">
    <name type="scientific">Ixodes ricinus</name>
    <name type="common">Common tick</name>
    <name type="synonym">Acarus ricinus</name>
    <dbReference type="NCBI Taxonomy" id="34613"/>
    <lineage>
        <taxon>Eukaryota</taxon>
        <taxon>Metazoa</taxon>
        <taxon>Ecdysozoa</taxon>
        <taxon>Arthropoda</taxon>
        <taxon>Chelicerata</taxon>
        <taxon>Arachnida</taxon>
        <taxon>Acari</taxon>
        <taxon>Parasitiformes</taxon>
        <taxon>Ixodida</taxon>
        <taxon>Ixodoidea</taxon>
        <taxon>Ixodidae</taxon>
        <taxon>Ixodinae</taxon>
        <taxon>Ixodes</taxon>
    </lineage>
</organism>
<keyword evidence="1" id="KW-1133">Transmembrane helix</keyword>
<proteinExistence type="predicted"/>
<dbReference type="EMBL" id="GIFC01002079">
    <property type="protein sequence ID" value="MXU84162.1"/>
    <property type="molecule type" value="Transcribed_RNA"/>
</dbReference>
<evidence type="ECO:0000313" key="2">
    <source>
        <dbReference type="EMBL" id="MXU84162.1"/>
    </source>
</evidence>
<name>A0A6B0TVX0_IXORI</name>
<protein>
    <submittedName>
        <fullName evidence="2">Putative secreted protein</fullName>
    </submittedName>
</protein>
<keyword evidence="1" id="KW-0812">Transmembrane</keyword>
<sequence>MRGAMNAWAGILPVGSLSTTNAGSFALDARAASATVKPRRVQPVLAIRMLFSPATLLVRVAGLSILTMVWSILQMLNGV</sequence>
<accession>A0A6B0TVX0</accession>
<dbReference type="AlphaFoldDB" id="A0A6B0TVX0"/>